<comment type="similarity">
    <text evidence="1">Belongs to the short-chain dehydrogenases/reductases (SDR) family.</text>
</comment>
<keyword evidence="3" id="KW-1185">Reference proteome</keyword>
<evidence type="ECO:0000256" key="1">
    <source>
        <dbReference type="ARBA" id="ARBA00006484"/>
    </source>
</evidence>
<dbReference type="RefSeq" id="WP_119594151.1">
    <property type="nucleotide sequence ID" value="NZ_QXFM01000135.1"/>
</dbReference>
<dbReference type="InterPro" id="IPR036291">
    <property type="entry name" value="NAD(P)-bd_dom_sf"/>
</dbReference>
<sequence>MDIGIRGRKALINGGSAGMGRSAALALAREGADIFVTARTEDRLVAACEEIARETGASVTPVCADHSSDEGRQRILAACPDPDILVGTCAPPPMTPDYRDVTDEQWRSAIDISLLSPIRFMREVLDGMVERKWGRIVNIATVAAKYPAEIRLLSGSTRAALANYTVAISKVVAKHNVVINNLLPGMHHSAFVEKQFGERAVAAGKTYDEVVQEFAQDWRIAAERFGDCDDVGAFVAMFCSEQANYITGQSLVIDGGATTSVF</sequence>
<dbReference type="PANTHER" id="PTHR42879:SF6">
    <property type="entry name" value="NADPH-DEPENDENT REDUCTASE BACG"/>
    <property type="match status" value="1"/>
</dbReference>
<dbReference type="InterPro" id="IPR002347">
    <property type="entry name" value="SDR_fam"/>
</dbReference>
<dbReference type="SUPFAM" id="SSF51735">
    <property type="entry name" value="NAD(P)-binding Rossmann-fold domains"/>
    <property type="match status" value="1"/>
</dbReference>
<name>A0A3A1NZT4_9SPHN</name>
<comment type="caution">
    <text evidence="2">The sequence shown here is derived from an EMBL/GenBank/DDBJ whole genome shotgun (WGS) entry which is preliminary data.</text>
</comment>
<proteinExistence type="inferred from homology"/>
<dbReference type="InterPro" id="IPR050259">
    <property type="entry name" value="SDR"/>
</dbReference>
<organism evidence="2 3">
    <name type="scientific">Aurantiacibacter xanthus</name>
    <dbReference type="NCBI Taxonomy" id="1784712"/>
    <lineage>
        <taxon>Bacteria</taxon>
        <taxon>Pseudomonadati</taxon>
        <taxon>Pseudomonadota</taxon>
        <taxon>Alphaproteobacteria</taxon>
        <taxon>Sphingomonadales</taxon>
        <taxon>Erythrobacteraceae</taxon>
        <taxon>Aurantiacibacter</taxon>
    </lineage>
</organism>
<dbReference type="AlphaFoldDB" id="A0A3A1NZT4"/>
<gene>
    <name evidence="2" type="ORF">D2V17_16950</name>
</gene>
<dbReference type="PRINTS" id="PR00081">
    <property type="entry name" value="GDHRDH"/>
</dbReference>
<dbReference type="Proteomes" id="UP000265366">
    <property type="component" value="Unassembled WGS sequence"/>
</dbReference>
<evidence type="ECO:0000313" key="2">
    <source>
        <dbReference type="EMBL" id="RIV81604.1"/>
    </source>
</evidence>
<dbReference type="PANTHER" id="PTHR42879">
    <property type="entry name" value="3-OXOACYL-(ACYL-CARRIER-PROTEIN) REDUCTASE"/>
    <property type="match status" value="1"/>
</dbReference>
<reference evidence="2 3" key="1">
    <citation type="submission" date="2018-08" db="EMBL/GenBank/DDBJ databases">
        <title>Erythrobacter zhengii sp.nov., a bacterium isolated from deep-sea sediment.</title>
        <authorList>
            <person name="Fang C."/>
            <person name="Wu Y.-H."/>
            <person name="Sun C."/>
            <person name="Wang H."/>
            <person name="Cheng H."/>
            <person name="Meng F.-X."/>
            <person name="Wang C.-S."/>
            <person name="Xu X.-W."/>
        </authorList>
    </citation>
    <scope>NUCLEOTIDE SEQUENCE [LARGE SCALE GENOMIC DNA]</scope>
    <source>
        <strain evidence="2 3">CCTCC AB 2015396</strain>
    </source>
</reference>
<dbReference type="Gene3D" id="3.40.50.720">
    <property type="entry name" value="NAD(P)-binding Rossmann-like Domain"/>
    <property type="match status" value="1"/>
</dbReference>
<dbReference type="OrthoDB" id="9793325at2"/>
<protein>
    <submittedName>
        <fullName evidence="2">SDR family oxidoreductase</fullName>
    </submittedName>
</protein>
<accession>A0A3A1NZT4</accession>
<evidence type="ECO:0000313" key="3">
    <source>
        <dbReference type="Proteomes" id="UP000265366"/>
    </source>
</evidence>
<dbReference type="EMBL" id="QXFM01000135">
    <property type="protein sequence ID" value="RIV81604.1"/>
    <property type="molecule type" value="Genomic_DNA"/>
</dbReference>
<dbReference type="Pfam" id="PF13561">
    <property type="entry name" value="adh_short_C2"/>
    <property type="match status" value="1"/>
</dbReference>